<dbReference type="Pfam" id="PF01292">
    <property type="entry name" value="Ni_hydr_CYTB"/>
    <property type="match status" value="1"/>
</dbReference>
<dbReference type="GO" id="GO:0046872">
    <property type="term" value="F:metal ion binding"/>
    <property type="evidence" value="ECO:0007669"/>
    <property type="project" value="UniProtKB-KW"/>
</dbReference>
<evidence type="ECO:0000256" key="6">
    <source>
        <dbReference type="ARBA" id="ARBA00022692"/>
    </source>
</evidence>
<name>A0A0N7KY52_9HYPH</name>
<accession>A0A0N7KY52</accession>
<feature type="transmembrane region" description="Helical" evidence="13">
    <location>
        <begin position="14"/>
        <end position="33"/>
    </location>
</feature>
<dbReference type="RefSeq" id="WP_062225622.1">
    <property type="nucleotide sequence ID" value="NZ_BBWR01000002.1"/>
</dbReference>
<keyword evidence="6 13" id="KW-0812">Transmembrane</keyword>
<feature type="domain" description="Cytochrome b561 bacterial/Ni-hydrogenase" evidence="14">
    <location>
        <begin position="8"/>
        <end position="178"/>
    </location>
</feature>
<evidence type="ECO:0000259" key="14">
    <source>
        <dbReference type="Pfam" id="PF01292"/>
    </source>
</evidence>
<feature type="transmembrane region" description="Helical" evidence="13">
    <location>
        <begin position="88"/>
        <end position="110"/>
    </location>
</feature>
<evidence type="ECO:0000256" key="7">
    <source>
        <dbReference type="ARBA" id="ARBA00022723"/>
    </source>
</evidence>
<dbReference type="InterPro" id="IPR016174">
    <property type="entry name" value="Di-haem_cyt_TM"/>
</dbReference>
<dbReference type="InterPro" id="IPR052168">
    <property type="entry name" value="Cytochrome_b561_oxidase"/>
</dbReference>
<keyword evidence="5" id="KW-0349">Heme</keyword>
<evidence type="ECO:0000256" key="10">
    <source>
        <dbReference type="ARBA" id="ARBA00023004"/>
    </source>
</evidence>
<keyword evidence="8" id="KW-0249">Electron transport</keyword>
<dbReference type="GO" id="GO:0005886">
    <property type="term" value="C:plasma membrane"/>
    <property type="evidence" value="ECO:0007669"/>
    <property type="project" value="UniProtKB-SubCell"/>
</dbReference>
<evidence type="ECO:0000256" key="3">
    <source>
        <dbReference type="ARBA" id="ARBA00022448"/>
    </source>
</evidence>
<keyword evidence="9 13" id="KW-1133">Transmembrane helix</keyword>
<dbReference type="Gene3D" id="1.20.950.20">
    <property type="entry name" value="Transmembrane di-heme cytochromes, Chain C"/>
    <property type="match status" value="1"/>
</dbReference>
<keyword evidence="3" id="KW-0813">Transport</keyword>
<evidence type="ECO:0000256" key="13">
    <source>
        <dbReference type="SAM" id="Phobius"/>
    </source>
</evidence>
<proteinExistence type="inferred from homology"/>
<dbReference type="GO" id="GO:0022904">
    <property type="term" value="P:respiratory electron transport chain"/>
    <property type="evidence" value="ECO:0007669"/>
    <property type="project" value="InterPro"/>
</dbReference>
<evidence type="ECO:0000256" key="4">
    <source>
        <dbReference type="ARBA" id="ARBA00022475"/>
    </source>
</evidence>
<dbReference type="SUPFAM" id="SSF81342">
    <property type="entry name" value="Transmembrane di-heme cytochromes"/>
    <property type="match status" value="1"/>
</dbReference>
<reference evidence="15" key="1">
    <citation type="journal article" date="2015" name="Proc. Natl. Acad. Sci. U.S.A.">
        <title>Bacterial clade with the ribosomal RNA operon on a small plasmid rather than the chromosome.</title>
        <authorList>
            <person name="Anda M."/>
            <person name="Ohtsubo Y."/>
            <person name="Okubo T."/>
            <person name="Sugawara M."/>
            <person name="Nagata Y."/>
            <person name="Tsuda M."/>
            <person name="Minamisawa K."/>
            <person name="Mitsui H."/>
        </authorList>
    </citation>
    <scope>NUCLEOTIDE SEQUENCE</scope>
    <source>
        <strain evidence="15">JCM 14755</strain>
    </source>
</reference>
<sequence length="179" mass="19271">MAVLPQSYRPTARILHWVVAVAVFAMVPAGLVMTGSNIGRPLQDALFLFHKNTGVLLLLLVLARLAYRARHPAPPLPAGMPAWQAALAIGNHAALYTLLLVMILTGYVSVRAGGYPVELLDAIGLPPLVPRSDALANLASGLHDSAKTVLIVFIALHVAAALYHGIVRRDGVLWRMRPW</sequence>
<keyword evidence="4" id="KW-1003">Cell membrane</keyword>
<dbReference type="EMBL" id="LC066377">
    <property type="protein sequence ID" value="BAT28753.1"/>
    <property type="molecule type" value="Genomic_DNA"/>
</dbReference>
<keyword evidence="10" id="KW-0408">Iron</keyword>
<comment type="similarity">
    <text evidence="12">Belongs to the cytochrome b561 family.</text>
</comment>
<keyword evidence="7" id="KW-0479">Metal-binding</keyword>
<evidence type="ECO:0000256" key="5">
    <source>
        <dbReference type="ARBA" id="ARBA00022617"/>
    </source>
</evidence>
<dbReference type="GO" id="GO:0020037">
    <property type="term" value="F:heme binding"/>
    <property type="evidence" value="ECO:0007669"/>
    <property type="project" value="TreeGrafter"/>
</dbReference>
<comment type="subcellular location">
    <subcellularLocation>
        <location evidence="2">Cell membrane</location>
        <topology evidence="2">Multi-pass membrane protein</topology>
    </subcellularLocation>
</comment>
<keyword evidence="11 13" id="KW-0472">Membrane</keyword>
<evidence type="ECO:0000256" key="9">
    <source>
        <dbReference type="ARBA" id="ARBA00022989"/>
    </source>
</evidence>
<feature type="transmembrane region" description="Helical" evidence="13">
    <location>
        <begin position="45"/>
        <end position="67"/>
    </location>
</feature>
<evidence type="ECO:0000256" key="1">
    <source>
        <dbReference type="ARBA" id="ARBA00001970"/>
    </source>
</evidence>
<organism evidence="15">
    <name type="scientific">Aureimonas frigidaquae</name>
    <dbReference type="NCBI Taxonomy" id="424757"/>
    <lineage>
        <taxon>Bacteria</taxon>
        <taxon>Pseudomonadati</taxon>
        <taxon>Pseudomonadota</taxon>
        <taxon>Alphaproteobacteria</taxon>
        <taxon>Hyphomicrobiales</taxon>
        <taxon>Aurantimonadaceae</taxon>
        <taxon>Aureimonas</taxon>
    </lineage>
</organism>
<dbReference type="PANTHER" id="PTHR30529:SF1">
    <property type="entry name" value="CYTOCHROME B561 HOMOLOG 2"/>
    <property type="match status" value="1"/>
</dbReference>
<evidence type="ECO:0000256" key="12">
    <source>
        <dbReference type="ARBA" id="ARBA00037975"/>
    </source>
</evidence>
<feature type="transmembrane region" description="Helical" evidence="13">
    <location>
        <begin position="148"/>
        <end position="167"/>
    </location>
</feature>
<evidence type="ECO:0000313" key="15">
    <source>
        <dbReference type="EMBL" id="BAT28753.1"/>
    </source>
</evidence>
<dbReference type="GO" id="GO:0009055">
    <property type="term" value="F:electron transfer activity"/>
    <property type="evidence" value="ECO:0007669"/>
    <property type="project" value="InterPro"/>
</dbReference>
<evidence type="ECO:0000256" key="8">
    <source>
        <dbReference type="ARBA" id="ARBA00022982"/>
    </source>
</evidence>
<dbReference type="OrthoDB" id="1247465at2"/>
<comment type="cofactor">
    <cofactor evidence="1">
        <name>heme b</name>
        <dbReference type="ChEBI" id="CHEBI:60344"/>
    </cofactor>
</comment>
<dbReference type="AlphaFoldDB" id="A0A0N7KY52"/>
<dbReference type="PANTHER" id="PTHR30529">
    <property type="entry name" value="CYTOCHROME B561"/>
    <property type="match status" value="1"/>
</dbReference>
<dbReference type="InterPro" id="IPR011577">
    <property type="entry name" value="Cyt_b561_bac/Ni-Hgenase"/>
</dbReference>
<protein>
    <submittedName>
        <fullName evidence="15">Cytochrome B561</fullName>
    </submittedName>
</protein>
<evidence type="ECO:0000256" key="11">
    <source>
        <dbReference type="ARBA" id="ARBA00023136"/>
    </source>
</evidence>
<evidence type="ECO:0000256" key="2">
    <source>
        <dbReference type="ARBA" id="ARBA00004651"/>
    </source>
</evidence>